<dbReference type="HOGENOM" id="CLU_2333649_0_0_1"/>
<sequence length="98" mass="10900">MSSHPFFQPHGRLGKTPPPRAPSQSLNSAQSSTPSITSTPANVSNDGPSPSTLSHEREMPKAAQCHFPIDWDNIRYDRKPVPSIRYRKPHKRAINSKS</sequence>
<protein>
    <submittedName>
        <fullName evidence="2">Uncharacterized protein</fullName>
    </submittedName>
</protein>
<gene>
    <name evidence="2" type="ORF">FOYG_17264</name>
</gene>
<accession>W9HF17</accession>
<evidence type="ECO:0000313" key="3">
    <source>
        <dbReference type="Proteomes" id="UP000030753"/>
    </source>
</evidence>
<evidence type="ECO:0000313" key="2">
    <source>
        <dbReference type="EMBL" id="EWY79570.1"/>
    </source>
</evidence>
<feature type="compositionally biased region" description="Basic residues" evidence="1">
    <location>
        <begin position="85"/>
        <end position="98"/>
    </location>
</feature>
<dbReference type="Proteomes" id="UP000030753">
    <property type="component" value="Unassembled WGS sequence"/>
</dbReference>
<evidence type="ECO:0000256" key="1">
    <source>
        <dbReference type="SAM" id="MobiDB-lite"/>
    </source>
</evidence>
<feature type="compositionally biased region" description="Polar residues" evidence="1">
    <location>
        <begin position="22"/>
        <end position="53"/>
    </location>
</feature>
<organism evidence="2 3">
    <name type="scientific">Fusarium oxysporum NRRL 32931</name>
    <dbReference type="NCBI Taxonomy" id="660029"/>
    <lineage>
        <taxon>Eukaryota</taxon>
        <taxon>Fungi</taxon>
        <taxon>Dikarya</taxon>
        <taxon>Ascomycota</taxon>
        <taxon>Pezizomycotina</taxon>
        <taxon>Sordariomycetes</taxon>
        <taxon>Hypocreomycetidae</taxon>
        <taxon>Hypocreales</taxon>
        <taxon>Nectriaceae</taxon>
        <taxon>Fusarium</taxon>
        <taxon>Fusarium oxysporum species complex</taxon>
    </lineage>
</organism>
<name>W9HF17_FUSOX</name>
<dbReference type="AlphaFoldDB" id="W9HF17"/>
<proteinExistence type="predicted"/>
<dbReference type="EMBL" id="JH717860">
    <property type="protein sequence ID" value="EWY79570.1"/>
    <property type="molecule type" value="Genomic_DNA"/>
</dbReference>
<reference evidence="2 3" key="1">
    <citation type="submission" date="2011-06" db="EMBL/GenBank/DDBJ databases">
        <title>The Genome Sequence of Fusarium oxysporum FOSC 3-a.</title>
        <authorList>
            <consortium name="The Broad Institute Genome Sequencing Platform"/>
            <person name="Ma L.-J."/>
            <person name="Gale L.R."/>
            <person name="Schwartz D.C."/>
            <person name="Zhou S."/>
            <person name="Corby-Kistler H."/>
            <person name="Young S.K."/>
            <person name="Zeng Q."/>
            <person name="Gargeya S."/>
            <person name="Fitzgerald M."/>
            <person name="Haas B."/>
            <person name="Abouelleil A."/>
            <person name="Alvarado L."/>
            <person name="Arachchi H.M."/>
            <person name="Berlin A."/>
            <person name="Brown A."/>
            <person name="Chapman S.B."/>
            <person name="Chen Z."/>
            <person name="Dunbar C."/>
            <person name="Freedman E."/>
            <person name="Gearin G."/>
            <person name="Gellesch M."/>
            <person name="Goldberg J."/>
            <person name="Griggs A."/>
            <person name="Gujja S."/>
            <person name="Heiman D."/>
            <person name="Howarth C."/>
            <person name="Larson L."/>
            <person name="Lui A."/>
            <person name="MacDonald P.J.P."/>
            <person name="Mehta T."/>
            <person name="Montmayeur A."/>
            <person name="Murphy C."/>
            <person name="Neiman D."/>
            <person name="Pearson M."/>
            <person name="Priest M."/>
            <person name="Roberts A."/>
            <person name="Saif S."/>
            <person name="Shea T."/>
            <person name="Shenoy N."/>
            <person name="Sisk P."/>
            <person name="Stolte C."/>
            <person name="Sykes S."/>
            <person name="Wortman J."/>
            <person name="Nusbaum C."/>
            <person name="Birren B."/>
        </authorList>
    </citation>
    <scope>NUCLEOTIDE SEQUENCE [LARGE SCALE GENOMIC DNA]</scope>
    <source>
        <strain evidence="3">FOSC 3-a</strain>
    </source>
</reference>
<feature type="region of interest" description="Disordered" evidence="1">
    <location>
        <begin position="1"/>
        <end position="98"/>
    </location>
</feature>